<dbReference type="GO" id="GO:0008783">
    <property type="term" value="F:agmatinase activity"/>
    <property type="evidence" value="ECO:0007669"/>
    <property type="project" value="UniProtKB-EC"/>
</dbReference>
<dbReference type="EC" id="3.5.3.11" evidence="5"/>
<evidence type="ECO:0000256" key="4">
    <source>
        <dbReference type="RuleBase" id="RU003684"/>
    </source>
</evidence>
<dbReference type="Pfam" id="PF00491">
    <property type="entry name" value="Arginase"/>
    <property type="match status" value="1"/>
</dbReference>
<sequence length="266" mass="29645">MVSILGIPLDVNSSFLRGAAQAPQKIREAYRSDSANYCTESGVDLNQNLHWNDLGDLTLSSMPEAFREIEENVFAQVDRKQHVLSLGGDHSITYPIIKAFARKYTNLNILHLDAHGDLYDNFEGNRHSHACPFARILEEGLIKRLVQVGIRTYNPHQREQAKRFGVEAIEMKDWKDGTTFSFDGPLYISLDLDALDPAFVPGVSHHEPGGFSTRQVLSIIQNLQANIVGADIVELNPTRDINGMTAMVAAKFFKEILVKLLPATSV</sequence>
<dbReference type="EMBL" id="JAERRB010000002">
    <property type="protein sequence ID" value="MBL0741189.1"/>
    <property type="molecule type" value="Genomic_DNA"/>
</dbReference>
<protein>
    <submittedName>
        <fullName evidence="5">Agmatinase</fullName>
        <ecNumber evidence="5">3.5.3.11</ecNumber>
    </submittedName>
</protein>
<dbReference type="InterPro" id="IPR006035">
    <property type="entry name" value="Ureohydrolase"/>
</dbReference>
<dbReference type="PANTHER" id="PTHR11358:SF26">
    <property type="entry name" value="GUANIDINO ACID HYDROLASE, MITOCHONDRIAL"/>
    <property type="match status" value="1"/>
</dbReference>
<dbReference type="InterPro" id="IPR020855">
    <property type="entry name" value="Ureohydrolase_Mn_BS"/>
</dbReference>
<evidence type="ECO:0000313" key="6">
    <source>
        <dbReference type="Proteomes" id="UP000613030"/>
    </source>
</evidence>
<proteinExistence type="inferred from homology"/>
<keyword evidence="6" id="KW-1185">Reference proteome</keyword>
<comment type="caution">
    <text evidence="5">The sequence shown here is derived from an EMBL/GenBank/DDBJ whole genome shotgun (WGS) entry which is preliminary data.</text>
</comment>
<accession>A0ABS1KP14</accession>
<dbReference type="PANTHER" id="PTHR11358">
    <property type="entry name" value="ARGINASE/AGMATINASE"/>
    <property type="match status" value="1"/>
</dbReference>
<keyword evidence="3 4" id="KW-0378">Hydrolase</keyword>
<organism evidence="5 6">
    <name type="scientific">Chryseolinea lacunae</name>
    <dbReference type="NCBI Taxonomy" id="2801331"/>
    <lineage>
        <taxon>Bacteria</taxon>
        <taxon>Pseudomonadati</taxon>
        <taxon>Bacteroidota</taxon>
        <taxon>Cytophagia</taxon>
        <taxon>Cytophagales</taxon>
        <taxon>Fulvivirgaceae</taxon>
        <taxon>Chryseolinea</taxon>
    </lineage>
</organism>
<dbReference type="SUPFAM" id="SSF52768">
    <property type="entry name" value="Arginase/deacetylase"/>
    <property type="match status" value="1"/>
</dbReference>
<dbReference type="Gene3D" id="3.40.800.10">
    <property type="entry name" value="Ureohydrolase domain"/>
    <property type="match status" value="1"/>
</dbReference>
<evidence type="ECO:0000256" key="2">
    <source>
        <dbReference type="ARBA" id="ARBA00022723"/>
    </source>
</evidence>
<dbReference type="InterPro" id="IPR023696">
    <property type="entry name" value="Ureohydrolase_dom_sf"/>
</dbReference>
<dbReference type="PIRSF" id="PIRSF036979">
    <property type="entry name" value="Arginase"/>
    <property type="match status" value="1"/>
</dbReference>
<dbReference type="Proteomes" id="UP000613030">
    <property type="component" value="Unassembled WGS sequence"/>
</dbReference>
<keyword evidence="2" id="KW-0479">Metal-binding</keyword>
<dbReference type="NCBIfam" id="TIGR01230">
    <property type="entry name" value="agmatinase"/>
    <property type="match status" value="1"/>
</dbReference>
<comment type="similarity">
    <text evidence="1">Belongs to the arginase family. Agmatinase subfamily.</text>
</comment>
<dbReference type="InterPro" id="IPR005925">
    <property type="entry name" value="Agmatinase-rel"/>
</dbReference>
<reference evidence="5 6" key="1">
    <citation type="submission" date="2021-01" db="EMBL/GenBank/DDBJ databases">
        <title>Chryseolinea sp. Jin1 Genome sequencing and assembly.</title>
        <authorList>
            <person name="Kim I."/>
        </authorList>
    </citation>
    <scope>NUCLEOTIDE SEQUENCE [LARGE SCALE GENOMIC DNA]</scope>
    <source>
        <strain evidence="5 6">Jin1</strain>
    </source>
</reference>
<evidence type="ECO:0000256" key="1">
    <source>
        <dbReference type="ARBA" id="ARBA00009227"/>
    </source>
</evidence>
<dbReference type="PROSITE" id="PS51409">
    <property type="entry name" value="ARGINASE_2"/>
    <property type="match status" value="1"/>
</dbReference>
<dbReference type="PROSITE" id="PS01053">
    <property type="entry name" value="ARGINASE_1"/>
    <property type="match status" value="1"/>
</dbReference>
<evidence type="ECO:0000256" key="3">
    <source>
        <dbReference type="ARBA" id="ARBA00022801"/>
    </source>
</evidence>
<gene>
    <name evidence="5" type="primary">speB</name>
    <name evidence="5" type="ORF">JI741_08155</name>
</gene>
<name>A0ABS1KP14_9BACT</name>
<evidence type="ECO:0000313" key="5">
    <source>
        <dbReference type="EMBL" id="MBL0741189.1"/>
    </source>
</evidence>
<dbReference type="CDD" id="cd11593">
    <property type="entry name" value="Agmatinase-like_2"/>
    <property type="match status" value="1"/>
</dbReference>